<feature type="domain" description="Glycosyl transferase family 1" evidence="1">
    <location>
        <begin position="216"/>
        <end position="376"/>
    </location>
</feature>
<comment type="caution">
    <text evidence="3">The sequence shown here is derived from an EMBL/GenBank/DDBJ whole genome shotgun (WGS) entry which is preliminary data.</text>
</comment>
<dbReference type="AlphaFoldDB" id="A0A7W7AIN0"/>
<dbReference type="Pfam" id="PF00534">
    <property type="entry name" value="Glycos_transf_1"/>
    <property type="match status" value="1"/>
</dbReference>
<accession>A0A7W7AIN0</accession>
<dbReference type="Pfam" id="PF13439">
    <property type="entry name" value="Glyco_transf_4"/>
    <property type="match status" value="1"/>
</dbReference>
<reference evidence="3 4" key="1">
    <citation type="submission" date="2020-08" db="EMBL/GenBank/DDBJ databases">
        <title>Genomic Encyclopedia of Type Strains, Phase IV (KMG-IV): sequencing the most valuable type-strain genomes for metagenomic binning, comparative biology and taxonomic classification.</title>
        <authorList>
            <person name="Goeker M."/>
        </authorList>
    </citation>
    <scope>NUCLEOTIDE SEQUENCE [LARGE SCALE GENOMIC DNA]</scope>
    <source>
        <strain evidence="3 4">DSM 15867</strain>
    </source>
</reference>
<dbReference type="Proteomes" id="UP000574769">
    <property type="component" value="Unassembled WGS sequence"/>
</dbReference>
<gene>
    <name evidence="3" type="ORF">GGQ96_001704</name>
</gene>
<keyword evidence="3" id="KW-0808">Transferase</keyword>
<dbReference type="CDD" id="cd03801">
    <property type="entry name" value="GT4_PimA-like"/>
    <property type="match status" value="1"/>
</dbReference>
<evidence type="ECO:0000259" key="1">
    <source>
        <dbReference type="Pfam" id="PF00534"/>
    </source>
</evidence>
<dbReference type="PANTHER" id="PTHR45947">
    <property type="entry name" value="SULFOQUINOVOSYL TRANSFERASE SQD2"/>
    <property type="match status" value="1"/>
</dbReference>
<name>A0A7W7AIN0_9SPHN</name>
<sequence>MKLAYLLNTYPQTSTTFIRREIRGIEAEGQPVTRFAIRRWDKPLVEPTDVEEQAQTEYLLSGNVAGLFVSLLLALATNLPRLVRVLPLWWQVRKAAGDGIVRHVAALLEAIHFVRRARALGITHVHAHFSTNATTVAMLARRLGGPAYSFTVHGPEELDHPPSNAIAPKVAHAALVVAITSFCRSQLWRWTGVEHWDKVRIVGCGADFAALEASRVEPQPGYDFCCIARLAEQKGLPVLVQAFDLLARRGIRPRIALIGDGDLRPMLEREIARLGLGEQITLMGSRDGATVAAQLRASKAMVLPSFAEGLPVVIMEALAVGTPVVTTAIAGVPELVDAGCGWVVPAGSAEHLADAMVEALSIDPAQRAAMGAEGRRRALAGYDVRRNAARLLGYLRDGDGRNLGAAA</sequence>
<organism evidence="3 4">
    <name type="scientific">Sphingomonas abaci</name>
    <dbReference type="NCBI Taxonomy" id="237611"/>
    <lineage>
        <taxon>Bacteria</taxon>
        <taxon>Pseudomonadati</taxon>
        <taxon>Pseudomonadota</taxon>
        <taxon>Alphaproteobacteria</taxon>
        <taxon>Sphingomonadales</taxon>
        <taxon>Sphingomonadaceae</taxon>
        <taxon>Sphingomonas</taxon>
    </lineage>
</organism>
<keyword evidence="4" id="KW-1185">Reference proteome</keyword>
<evidence type="ECO:0000313" key="3">
    <source>
        <dbReference type="EMBL" id="MBB4617576.1"/>
    </source>
</evidence>
<feature type="domain" description="Glycosyltransferase subfamily 4-like N-terminal" evidence="2">
    <location>
        <begin position="108"/>
        <end position="207"/>
    </location>
</feature>
<dbReference type="PANTHER" id="PTHR45947:SF15">
    <property type="entry name" value="TEICHURONIC ACID BIOSYNTHESIS GLYCOSYLTRANSFERASE TUAC-RELATED"/>
    <property type="match status" value="1"/>
</dbReference>
<dbReference type="RefSeq" id="WP_184113546.1">
    <property type="nucleotide sequence ID" value="NZ_JACHNY010000003.1"/>
</dbReference>
<dbReference type="SUPFAM" id="SSF53756">
    <property type="entry name" value="UDP-Glycosyltransferase/glycogen phosphorylase"/>
    <property type="match status" value="1"/>
</dbReference>
<dbReference type="EMBL" id="JACHNY010000003">
    <property type="protein sequence ID" value="MBB4617576.1"/>
    <property type="molecule type" value="Genomic_DNA"/>
</dbReference>
<dbReference type="InterPro" id="IPR001296">
    <property type="entry name" value="Glyco_trans_1"/>
</dbReference>
<dbReference type="GO" id="GO:0016757">
    <property type="term" value="F:glycosyltransferase activity"/>
    <property type="evidence" value="ECO:0007669"/>
    <property type="project" value="InterPro"/>
</dbReference>
<dbReference type="InterPro" id="IPR028098">
    <property type="entry name" value="Glyco_trans_4-like_N"/>
</dbReference>
<evidence type="ECO:0000313" key="4">
    <source>
        <dbReference type="Proteomes" id="UP000574769"/>
    </source>
</evidence>
<evidence type="ECO:0000259" key="2">
    <source>
        <dbReference type="Pfam" id="PF13439"/>
    </source>
</evidence>
<dbReference type="Gene3D" id="3.40.50.2000">
    <property type="entry name" value="Glycogen Phosphorylase B"/>
    <property type="match status" value="2"/>
</dbReference>
<protein>
    <submittedName>
        <fullName evidence="3">Glycosyltransferase involved in cell wall biosynthesis</fullName>
    </submittedName>
</protein>
<dbReference type="InterPro" id="IPR050194">
    <property type="entry name" value="Glycosyltransferase_grp1"/>
</dbReference>
<proteinExistence type="predicted"/>